<evidence type="ECO:0000313" key="3">
    <source>
        <dbReference type="Proteomes" id="UP000026915"/>
    </source>
</evidence>
<dbReference type="eggNOG" id="ENOG502R53V">
    <property type="taxonomic scope" value="Eukaryota"/>
</dbReference>
<sequence>MKALGKSHNNDVVGDDNRNDFVFVKDFRIDDGDSAIQKVNSLNASRTALENLEDQLEIFHTVHTQQRAERDASIARLEQSRIILALRLAEHHRKMYKVIDEALAFIAYTEHPEKQKDNINRHRNVRKNSQLEGPSSYGRLNHLDVFSAQGMLAKNWSFYLYTVLVGAVVKMLIDLVDIVVEAYPCKK</sequence>
<dbReference type="STRING" id="3641.A0A061DRV3"/>
<accession>A0A061DRV3</accession>
<dbReference type="GO" id="GO:0010020">
    <property type="term" value="P:chloroplast fission"/>
    <property type="evidence" value="ECO:0007669"/>
    <property type="project" value="InterPro"/>
</dbReference>
<dbReference type="EMBL" id="CM001879">
    <property type="protein sequence ID" value="EOX95137.1"/>
    <property type="molecule type" value="Genomic_DNA"/>
</dbReference>
<evidence type="ECO:0000313" key="2">
    <source>
        <dbReference type="EMBL" id="EOX95137.1"/>
    </source>
</evidence>
<dbReference type="HOGENOM" id="CLU_1450085_0_0_1"/>
<protein>
    <submittedName>
        <fullName evidence="2">Plastid division1, putative</fullName>
    </submittedName>
</protein>
<dbReference type="Gramene" id="EOX95137">
    <property type="protein sequence ID" value="EOX95137"/>
    <property type="gene ID" value="TCM_004693"/>
</dbReference>
<dbReference type="Proteomes" id="UP000026915">
    <property type="component" value="Chromosome 1"/>
</dbReference>
<dbReference type="AlphaFoldDB" id="A0A061DRV3"/>
<dbReference type="InterPro" id="IPR038939">
    <property type="entry name" value="PDV1/PDV2"/>
</dbReference>
<dbReference type="PANTHER" id="PTHR33600:SF4">
    <property type="entry name" value="PLASTID DIVISION PROTEIN PDV1"/>
    <property type="match status" value="1"/>
</dbReference>
<organism evidence="2 3">
    <name type="scientific">Theobroma cacao</name>
    <name type="common">Cacao</name>
    <name type="synonym">Cocoa</name>
    <dbReference type="NCBI Taxonomy" id="3641"/>
    <lineage>
        <taxon>Eukaryota</taxon>
        <taxon>Viridiplantae</taxon>
        <taxon>Streptophyta</taxon>
        <taxon>Embryophyta</taxon>
        <taxon>Tracheophyta</taxon>
        <taxon>Spermatophyta</taxon>
        <taxon>Magnoliopsida</taxon>
        <taxon>eudicotyledons</taxon>
        <taxon>Gunneridae</taxon>
        <taxon>Pentapetalae</taxon>
        <taxon>rosids</taxon>
        <taxon>malvids</taxon>
        <taxon>Malvales</taxon>
        <taxon>Malvaceae</taxon>
        <taxon>Byttnerioideae</taxon>
        <taxon>Theobroma</taxon>
    </lineage>
</organism>
<evidence type="ECO:0000256" key="1">
    <source>
        <dbReference type="SAM" id="Phobius"/>
    </source>
</evidence>
<feature type="transmembrane region" description="Helical" evidence="1">
    <location>
        <begin position="158"/>
        <end position="180"/>
    </location>
</feature>
<keyword evidence="1" id="KW-0812">Transmembrane</keyword>
<dbReference type="PANTHER" id="PTHR33600">
    <property type="entry name" value="PLASTID DIVISION PROTEIN PDV2"/>
    <property type="match status" value="1"/>
</dbReference>
<keyword evidence="3" id="KW-1185">Reference proteome</keyword>
<reference evidence="2 3" key="1">
    <citation type="journal article" date="2013" name="Genome Biol.">
        <title>The genome sequence of the most widely cultivated cacao type and its use to identify candidate genes regulating pod color.</title>
        <authorList>
            <person name="Motamayor J.C."/>
            <person name="Mockaitis K."/>
            <person name="Schmutz J."/>
            <person name="Haiminen N."/>
            <person name="Iii D.L."/>
            <person name="Cornejo O."/>
            <person name="Findley S.D."/>
            <person name="Zheng P."/>
            <person name="Utro F."/>
            <person name="Royaert S."/>
            <person name="Saski C."/>
            <person name="Jenkins J."/>
            <person name="Podicheti R."/>
            <person name="Zhao M."/>
            <person name="Scheffler B.E."/>
            <person name="Stack J.C."/>
            <person name="Feltus F.A."/>
            <person name="Mustiga G.M."/>
            <person name="Amores F."/>
            <person name="Phillips W."/>
            <person name="Marelli J.P."/>
            <person name="May G.D."/>
            <person name="Shapiro H."/>
            <person name="Ma J."/>
            <person name="Bustamante C.D."/>
            <person name="Schnell R.J."/>
            <person name="Main D."/>
            <person name="Gilbert D."/>
            <person name="Parida L."/>
            <person name="Kuhn D.N."/>
        </authorList>
    </citation>
    <scope>NUCLEOTIDE SEQUENCE [LARGE SCALE GENOMIC DNA]</scope>
    <source>
        <strain evidence="3">cv. Matina 1-6</strain>
    </source>
</reference>
<name>A0A061DRV3_THECC</name>
<keyword evidence="1" id="KW-1133">Transmembrane helix</keyword>
<keyword evidence="1" id="KW-0472">Membrane</keyword>
<dbReference type="InParanoid" id="A0A061DRV3"/>
<gene>
    <name evidence="2" type="ORF">TCM_004693</name>
</gene>
<proteinExistence type="predicted"/>